<accession>A0A926IRM4</accession>
<feature type="signal peptide" evidence="1">
    <location>
        <begin position="1"/>
        <end position="19"/>
    </location>
</feature>
<organism evidence="2 3">
    <name type="scientific">Jilunia laotingensis</name>
    <dbReference type="NCBI Taxonomy" id="2763675"/>
    <lineage>
        <taxon>Bacteria</taxon>
        <taxon>Pseudomonadati</taxon>
        <taxon>Bacteroidota</taxon>
        <taxon>Bacteroidia</taxon>
        <taxon>Bacteroidales</taxon>
        <taxon>Bacteroidaceae</taxon>
        <taxon>Jilunia</taxon>
    </lineage>
</organism>
<gene>
    <name evidence="2" type="ORF">H8744_15960</name>
</gene>
<keyword evidence="3" id="KW-1185">Reference proteome</keyword>
<dbReference type="Proteomes" id="UP000651085">
    <property type="component" value="Unassembled WGS sequence"/>
</dbReference>
<feature type="chain" id="PRO_5038810330" description="Lipoprotein" evidence="1">
    <location>
        <begin position="20"/>
        <end position="118"/>
    </location>
</feature>
<reference evidence="2" key="1">
    <citation type="submission" date="2020-08" db="EMBL/GenBank/DDBJ databases">
        <title>Genome public.</title>
        <authorList>
            <person name="Liu C."/>
            <person name="Sun Q."/>
        </authorList>
    </citation>
    <scope>NUCLEOTIDE SEQUENCE</scope>
    <source>
        <strain evidence="2">N12</strain>
    </source>
</reference>
<keyword evidence="1" id="KW-0732">Signal</keyword>
<evidence type="ECO:0000313" key="2">
    <source>
        <dbReference type="EMBL" id="MBC8594705.1"/>
    </source>
</evidence>
<evidence type="ECO:0000313" key="3">
    <source>
        <dbReference type="Proteomes" id="UP000651085"/>
    </source>
</evidence>
<name>A0A926IRM4_9BACT</name>
<proteinExistence type="predicted"/>
<evidence type="ECO:0000256" key="1">
    <source>
        <dbReference type="SAM" id="SignalP"/>
    </source>
</evidence>
<protein>
    <recommendedName>
        <fullName evidence="4">Lipoprotein</fullName>
    </recommendedName>
</protein>
<comment type="caution">
    <text evidence="2">The sequence shown here is derived from an EMBL/GenBank/DDBJ whole genome shotgun (WGS) entry which is preliminary data.</text>
</comment>
<dbReference type="AlphaFoldDB" id="A0A926IRM4"/>
<dbReference type="RefSeq" id="WP_262435794.1">
    <property type="nucleotide sequence ID" value="NZ_JACRTF010000001.1"/>
</dbReference>
<dbReference type="EMBL" id="JACRTF010000001">
    <property type="protein sequence ID" value="MBC8594705.1"/>
    <property type="molecule type" value="Genomic_DNA"/>
</dbReference>
<evidence type="ECO:0008006" key="4">
    <source>
        <dbReference type="Google" id="ProtNLM"/>
    </source>
</evidence>
<sequence>MRKISVLIILIFMMCNCYSSKHISTFSANHVELGMSKQNFIFKYGKPFNQETQYNKENQLEEKIFYKKELNSGGWYAVTTCFTFQNSQLIKQKSLKRDECFKIANAISNFSNNHINPQ</sequence>